<proteinExistence type="predicted"/>
<name>A0A9N9L6D5_9HELO</name>
<evidence type="ECO:0000256" key="1">
    <source>
        <dbReference type="SAM" id="MobiDB-lite"/>
    </source>
</evidence>
<feature type="region of interest" description="Disordered" evidence="1">
    <location>
        <begin position="1"/>
        <end position="24"/>
    </location>
</feature>
<accession>A0A9N9L6D5</accession>
<dbReference type="AlphaFoldDB" id="A0A9N9L6D5"/>
<dbReference type="OrthoDB" id="3971593at2759"/>
<comment type="caution">
    <text evidence="2">The sequence shown here is derived from an EMBL/GenBank/DDBJ whole genome shotgun (WGS) entry which is preliminary data.</text>
</comment>
<evidence type="ECO:0000313" key="2">
    <source>
        <dbReference type="EMBL" id="CAG8961210.1"/>
    </source>
</evidence>
<organism evidence="2 3">
    <name type="scientific">Hymenoscyphus fraxineus</name>
    <dbReference type="NCBI Taxonomy" id="746836"/>
    <lineage>
        <taxon>Eukaryota</taxon>
        <taxon>Fungi</taxon>
        <taxon>Dikarya</taxon>
        <taxon>Ascomycota</taxon>
        <taxon>Pezizomycotina</taxon>
        <taxon>Leotiomycetes</taxon>
        <taxon>Helotiales</taxon>
        <taxon>Helotiaceae</taxon>
        <taxon>Hymenoscyphus</taxon>
    </lineage>
</organism>
<sequence length="587" mass="66925">MPTMSPARKTRSMAPARFKGGRRSPNVGVAQVHKTYSETFNAQILALQLDQEDPIVSAANERKRIMTMFADRESVKEDSRAAQIFKNFPTELHEKIVKFLPHDRDVASYMLICKSSGSAICDFVWRMRFEEKYDLPRLPTGSSKPDTGSLALQYRCRQLVLSQYTTFNVNRIGGRIDDKVRLALIRKQQNCLDLLKDLLIESDARIVEENGIRKVSGQNIDVIRNMVSYVGEGSHVDILDAVLCTSHRYHKYDDIGSTYCSDTLVFVIQLALTPLSLDPSFATQPVAHFDLSQSQVYATAKTQPVFVGKYKQYINALWLLNCVNHFKFHLKTRGDGLLSQEYYDLEPHLRPQFWTGLLKSGTQVLKRHWKGAHGFVNLLDLDAIRDDRGRIRDIYQDDGDDALNYQDFVLVFDEQNFPSKKWPEDWDHELCSNPYSHPPAQTGTHIASARSSPRKRRRIEEEEITKPESMSFYGTAGDINGNGTAFMYGQIHSLPEQHGIPGFQRIVMKRFGFINDMINPDRCYNYEGCVFPGGTIMAGRWWTTGSDPTHDSTYSGPFLWWSCEDSVEEDLPAPADDIIELARLFMG</sequence>
<reference evidence="2" key="1">
    <citation type="submission" date="2021-07" db="EMBL/GenBank/DDBJ databases">
        <authorList>
            <person name="Durling M."/>
        </authorList>
    </citation>
    <scope>NUCLEOTIDE SEQUENCE</scope>
</reference>
<dbReference type="EMBL" id="CAJVRL010000104">
    <property type="protein sequence ID" value="CAG8961210.1"/>
    <property type="molecule type" value="Genomic_DNA"/>
</dbReference>
<protein>
    <submittedName>
        <fullName evidence="2">Uncharacterized protein</fullName>
    </submittedName>
</protein>
<dbReference type="Proteomes" id="UP000696280">
    <property type="component" value="Unassembled WGS sequence"/>
</dbReference>
<evidence type="ECO:0000313" key="3">
    <source>
        <dbReference type="Proteomes" id="UP000696280"/>
    </source>
</evidence>
<keyword evidence="3" id="KW-1185">Reference proteome</keyword>
<feature type="region of interest" description="Disordered" evidence="1">
    <location>
        <begin position="437"/>
        <end position="458"/>
    </location>
</feature>
<gene>
    <name evidence="2" type="ORF">HYFRA_00013266</name>
</gene>